<organism evidence="7 8">
    <name type="scientific">Nakamurella leprariae</name>
    <dbReference type="NCBI Taxonomy" id="2803911"/>
    <lineage>
        <taxon>Bacteria</taxon>
        <taxon>Bacillati</taxon>
        <taxon>Actinomycetota</taxon>
        <taxon>Actinomycetes</taxon>
        <taxon>Nakamurellales</taxon>
        <taxon>Nakamurellaceae</taxon>
        <taxon>Nakamurella</taxon>
    </lineage>
</organism>
<dbReference type="EMBL" id="JAERWK010000001">
    <property type="protein sequence ID" value="MBM9465718.1"/>
    <property type="molecule type" value="Genomic_DNA"/>
</dbReference>
<evidence type="ECO:0000313" key="8">
    <source>
        <dbReference type="Proteomes" id="UP000663792"/>
    </source>
</evidence>
<dbReference type="Proteomes" id="UP000663792">
    <property type="component" value="Unassembled WGS sequence"/>
</dbReference>
<accession>A0A938Y9V0</accession>
<dbReference type="RefSeq" id="WP_205258675.1">
    <property type="nucleotide sequence ID" value="NZ_JAERWK010000001.1"/>
</dbReference>
<evidence type="ECO:0000256" key="3">
    <source>
        <dbReference type="ARBA" id="ARBA00023015"/>
    </source>
</evidence>
<keyword evidence="2" id="KW-0418">Kinase</keyword>
<proteinExistence type="predicted"/>
<evidence type="ECO:0000256" key="2">
    <source>
        <dbReference type="ARBA" id="ARBA00022777"/>
    </source>
</evidence>
<dbReference type="SMART" id="SM01012">
    <property type="entry name" value="ANTAR"/>
    <property type="match status" value="1"/>
</dbReference>
<dbReference type="Gene3D" id="1.10.10.10">
    <property type="entry name" value="Winged helix-like DNA-binding domain superfamily/Winged helix DNA-binding domain"/>
    <property type="match status" value="1"/>
</dbReference>
<keyword evidence="1" id="KW-0808">Transferase</keyword>
<dbReference type="InterPro" id="IPR003018">
    <property type="entry name" value="GAF"/>
</dbReference>
<feature type="domain" description="ANTAR" evidence="6">
    <location>
        <begin position="189"/>
        <end position="250"/>
    </location>
</feature>
<dbReference type="SUPFAM" id="SSF52172">
    <property type="entry name" value="CheY-like"/>
    <property type="match status" value="1"/>
</dbReference>
<keyword evidence="3" id="KW-0805">Transcription regulation</keyword>
<dbReference type="Pfam" id="PF13185">
    <property type="entry name" value="GAF_2"/>
    <property type="match status" value="1"/>
</dbReference>
<feature type="region of interest" description="Disordered" evidence="5">
    <location>
        <begin position="251"/>
        <end position="287"/>
    </location>
</feature>
<dbReference type="SMART" id="SM00065">
    <property type="entry name" value="GAF"/>
    <property type="match status" value="1"/>
</dbReference>
<gene>
    <name evidence="7" type="ORF">JL106_00310</name>
</gene>
<evidence type="ECO:0000256" key="1">
    <source>
        <dbReference type="ARBA" id="ARBA00022679"/>
    </source>
</evidence>
<evidence type="ECO:0000259" key="6">
    <source>
        <dbReference type="PROSITE" id="PS50921"/>
    </source>
</evidence>
<sequence length="287" mass="30497">MEVPVMAEINDVESGGQGLTVGPTYRRNGAAVDRWELARALSAVARGLQAEPDVQATVLRIVHAAVEAVAGADHAGITLMRGGVATSPAVTDGVVTRIDELQYELRQGPCLQAIREQAIIDSADLAGDDRWAGFGLRAAALGVASMLAVPLSVPGRELGAVNLYARRAGAFDEDDKQIAVLVASHAAIALQARQQQQDLRTAMDTRNLIGQAQGILMERGKITAEQAFTELARLSQTLNVKVRDIAWALATTGGPPDPVDHRSHPPGPSRPMVAPRRPAEELPVRRV</sequence>
<dbReference type="InterPro" id="IPR011006">
    <property type="entry name" value="CheY-like_superfamily"/>
</dbReference>
<feature type="compositionally biased region" description="Basic and acidic residues" evidence="5">
    <location>
        <begin position="277"/>
        <end position="287"/>
    </location>
</feature>
<name>A0A938Y9V0_9ACTN</name>
<dbReference type="SUPFAM" id="SSF55781">
    <property type="entry name" value="GAF domain-like"/>
    <property type="match status" value="1"/>
</dbReference>
<dbReference type="InterPro" id="IPR005561">
    <property type="entry name" value="ANTAR"/>
</dbReference>
<dbReference type="GO" id="GO:0003723">
    <property type="term" value="F:RNA binding"/>
    <property type="evidence" value="ECO:0007669"/>
    <property type="project" value="InterPro"/>
</dbReference>
<protein>
    <submittedName>
        <fullName evidence="7">GAF and ANTAR domain-containing protein</fullName>
    </submittedName>
</protein>
<keyword evidence="4" id="KW-0804">Transcription</keyword>
<dbReference type="InterPro" id="IPR012074">
    <property type="entry name" value="GAF_ANTAR"/>
</dbReference>
<dbReference type="InterPro" id="IPR036388">
    <property type="entry name" value="WH-like_DNA-bd_sf"/>
</dbReference>
<dbReference type="Pfam" id="PF03861">
    <property type="entry name" value="ANTAR"/>
    <property type="match status" value="1"/>
</dbReference>
<reference evidence="7" key="1">
    <citation type="submission" date="2021-01" db="EMBL/GenBank/DDBJ databases">
        <title>YIM 132084 draft genome.</title>
        <authorList>
            <person name="An D."/>
        </authorList>
    </citation>
    <scope>NUCLEOTIDE SEQUENCE</scope>
    <source>
        <strain evidence="7">YIM 132084</strain>
    </source>
</reference>
<evidence type="ECO:0000256" key="4">
    <source>
        <dbReference type="ARBA" id="ARBA00023163"/>
    </source>
</evidence>
<dbReference type="PIRSF" id="PIRSF036625">
    <property type="entry name" value="GAF_ANTAR"/>
    <property type="match status" value="1"/>
</dbReference>
<dbReference type="GO" id="GO:0016301">
    <property type="term" value="F:kinase activity"/>
    <property type="evidence" value="ECO:0007669"/>
    <property type="project" value="UniProtKB-KW"/>
</dbReference>
<dbReference type="Gene3D" id="3.30.450.40">
    <property type="match status" value="1"/>
</dbReference>
<evidence type="ECO:0000256" key="5">
    <source>
        <dbReference type="SAM" id="MobiDB-lite"/>
    </source>
</evidence>
<dbReference type="AlphaFoldDB" id="A0A938Y9V0"/>
<evidence type="ECO:0000313" key="7">
    <source>
        <dbReference type="EMBL" id="MBM9465718.1"/>
    </source>
</evidence>
<keyword evidence="8" id="KW-1185">Reference proteome</keyword>
<comment type="caution">
    <text evidence="7">The sequence shown here is derived from an EMBL/GenBank/DDBJ whole genome shotgun (WGS) entry which is preliminary data.</text>
</comment>
<dbReference type="PROSITE" id="PS50921">
    <property type="entry name" value="ANTAR"/>
    <property type="match status" value="1"/>
</dbReference>
<dbReference type="InterPro" id="IPR029016">
    <property type="entry name" value="GAF-like_dom_sf"/>
</dbReference>